<dbReference type="Gene3D" id="3.30.565.10">
    <property type="entry name" value="Histidine kinase-like ATPase, C-terminal domain"/>
    <property type="match status" value="1"/>
</dbReference>
<feature type="domain" description="Histidine kinase" evidence="7">
    <location>
        <begin position="541"/>
        <end position="763"/>
    </location>
</feature>
<dbReference type="PROSITE" id="PS50110">
    <property type="entry name" value="RESPONSE_REGULATORY"/>
    <property type="match status" value="1"/>
</dbReference>
<evidence type="ECO:0000259" key="8">
    <source>
        <dbReference type="PROSITE" id="PS50110"/>
    </source>
</evidence>
<dbReference type="InterPro" id="IPR013656">
    <property type="entry name" value="PAS_4"/>
</dbReference>
<evidence type="ECO:0000256" key="3">
    <source>
        <dbReference type="ARBA" id="ARBA00022553"/>
    </source>
</evidence>
<dbReference type="InterPro" id="IPR003661">
    <property type="entry name" value="HisK_dim/P_dom"/>
</dbReference>
<dbReference type="Gene3D" id="1.10.287.130">
    <property type="match status" value="1"/>
</dbReference>
<evidence type="ECO:0000256" key="1">
    <source>
        <dbReference type="ARBA" id="ARBA00000085"/>
    </source>
</evidence>
<evidence type="ECO:0000256" key="5">
    <source>
        <dbReference type="SAM" id="MobiDB-lite"/>
    </source>
</evidence>
<feature type="transmembrane region" description="Helical" evidence="6">
    <location>
        <begin position="29"/>
        <end position="50"/>
    </location>
</feature>
<dbReference type="Pfam" id="PF13188">
    <property type="entry name" value="PAS_8"/>
    <property type="match status" value="1"/>
</dbReference>
<dbReference type="PRINTS" id="PR00344">
    <property type="entry name" value="BCTRLSENSOR"/>
</dbReference>
<dbReference type="CDD" id="cd00082">
    <property type="entry name" value="HisKA"/>
    <property type="match status" value="1"/>
</dbReference>
<evidence type="ECO:0000259" key="7">
    <source>
        <dbReference type="PROSITE" id="PS50109"/>
    </source>
</evidence>
<dbReference type="RefSeq" id="WP_394026694.1">
    <property type="nucleotide sequence ID" value="NZ_JBAFUJ010000010.1"/>
</dbReference>
<dbReference type="InterPro" id="IPR036890">
    <property type="entry name" value="HATPase_C_sf"/>
</dbReference>
<dbReference type="Pfam" id="PF00072">
    <property type="entry name" value="Response_reg"/>
    <property type="match status" value="1"/>
</dbReference>
<evidence type="ECO:0000256" key="4">
    <source>
        <dbReference type="PROSITE-ProRule" id="PRU00169"/>
    </source>
</evidence>
<dbReference type="Pfam" id="PF02518">
    <property type="entry name" value="HATPase_c"/>
    <property type="match status" value="1"/>
</dbReference>
<dbReference type="PANTHER" id="PTHR43065">
    <property type="entry name" value="SENSOR HISTIDINE KINASE"/>
    <property type="match status" value="1"/>
</dbReference>
<dbReference type="EC" id="2.7.13.3" evidence="2"/>
<dbReference type="SUPFAM" id="SSF47384">
    <property type="entry name" value="Homodimeric domain of signal transducing histidine kinase"/>
    <property type="match status" value="1"/>
</dbReference>
<dbReference type="InterPro" id="IPR011006">
    <property type="entry name" value="CheY-like_superfamily"/>
</dbReference>
<comment type="catalytic activity">
    <reaction evidence="1">
        <text>ATP + protein L-histidine = ADP + protein N-phospho-L-histidine.</text>
        <dbReference type="EC" id="2.7.13.3"/>
    </reaction>
</comment>
<dbReference type="Gene3D" id="3.40.50.2300">
    <property type="match status" value="1"/>
</dbReference>
<dbReference type="Pfam" id="PF00512">
    <property type="entry name" value="HisKA"/>
    <property type="match status" value="1"/>
</dbReference>
<gene>
    <name evidence="9" type="ORF">XFLAVUS301_50650</name>
</gene>
<name>A0A9W6CMQ0_XANFL</name>
<dbReference type="GO" id="GO:0000155">
    <property type="term" value="F:phosphorelay sensor kinase activity"/>
    <property type="evidence" value="ECO:0007669"/>
    <property type="project" value="InterPro"/>
</dbReference>
<keyword evidence="6" id="KW-0812">Transmembrane</keyword>
<dbReference type="SUPFAM" id="SSF55874">
    <property type="entry name" value="ATPase domain of HSP90 chaperone/DNA topoisomerase II/histidine kinase"/>
    <property type="match status" value="1"/>
</dbReference>
<dbReference type="Proteomes" id="UP001144397">
    <property type="component" value="Unassembled WGS sequence"/>
</dbReference>
<dbReference type="EMBL" id="BSDO01000016">
    <property type="protein sequence ID" value="GLI25391.1"/>
    <property type="molecule type" value="Genomic_DNA"/>
</dbReference>
<dbReference type="SUPFAM" id="SSF52172">
    <property type="entry name" value="CheY-like"/>
    <property type="match status" value="1"/>
</dbReference>
<organism evidence="9 10">
    <name type="scientific">Xanthobacter flavus</name>
    <dbReference type="NCBI Taxonomy" id="281"/>
    <lineage>
        <taxon>Bacteria</taxon>
        <taxon>Pseudomonadati</taxon>
        <taxon>Pseudomonadota</taxon>
        <taxon>Alphaproteobacteria</taxon>
        <taxon>Hyphomicrobiales</taxon>
        <taxon>Xanthobacteraceae</taxon>
        <taxon>Xanthobacter</taxon>
    </lineage>
</organism>
<dbReference type="SUPFAM" id="SSF55785">
    <property type="entry name" value="PYP-like sensor domain (PAS domain)"/>
    <property type="match status" value="2"/>
</dbReference>
<evidence type="ECO:0000256" key="6">
    <source>
        <dbReference type="SAM" id="Phobius"/>
    </source>
</evidence>
<dbReference type="SMART" id="SM00388">
    <property type="entry name" value="HisKA"/>
    <property type="match status" value="1"/>
</dbReference>
<keyword evidence="6" id="KW-0472">Membrane</keyword>
<dbReference type="PROSITE" id="PS50109">
    <property type="entry name" value="HIS_KIN"/>
    <property type="match status" value="1"/>
</dbReference>
<dbReference type="InterPro" id="IPR004358">
    <property type="entry name" value="Sig_transdc_His_kin-like_C"/>
</dbReference>
<accession>A0A9W6CMQ0</accession>
<sequence length="907" mass="94566">MVQERMRGRQKKDQGTAVRRKKSRRAGPLGTRLFIVAFALAGGFVGATILGRDGGGIPSAIIAALAVVGVVELFLAARRTFKGAEPEDPLGAIALAASGDAMAVVEDGERIVEANAAYLRMCRSGTAEPPLPERFLSRIPGSQTTVGELLNAVAGSTVHLSTMPFGSGVRGRQLEVSVHPVGGPRRVLWTLRMVDTAEAEAAPAFTPAAVPAPAAHPVAPPPVASPAAPVVAKPLPAAPAVRPPDPVVVAPAPAPAAPVPVAAPLPTTEANAPAPTSAAPEGYAGPDLVASWEELPAGLLRIVGGRVVDPNLTFCRMLGYALAEWGPDGMALSRIVAPESMPALAAAQANGGRASLVASLRRKDGATLPVLLRIAAAPDGTGAVALPLDAVEGALGAASPRTTDTQAQRSDGTEVLGDLFFRRAPLAMALVDRSGGVRAANAAFERLFGRDAAGRPLTALVSDPSGTEALLAAAAGASEPPAPCDVTLAGGSARSVRFYAAPLDPSGDIALCAIDMTEQRALEVQFAQSQKLQAVGHLAGGVAHDFNNVLTAIIGYCDLLLAKHRPSDPSFPDIMQIKQNANRAAGLVRQLLAFSRRQTMRPQVIELGDVISDAAALLRRLIGERITLDVEHARDLWPVKVDVNQFEQVIVNLAVNARDAMPDGGTLTIRTGNVPAAGCAAYGQGLPEGDYVMVEVVDTGTGIPPDIMDKIFEPFFSTKEVGKGTGLGLSTVYGIVQQTGGTILADSEMGRGTTFRVFLPRHVAGTEEEEAPKPAEPEPKPGDTTGQGRRVLLVEDEDAVRAFASRALANRGYEVLAAASGVEALELIEREGKVDLVISDVVMPEMDGPTLLRELRSREPGLKVIFISGYAEEAFARNLPPSEHFSFLPKPFSLKQLVAAVSETLRA</sequence>
<evidence type="ECO:0000256" key="2">
    <source>
        <dbReference type="ARBA" id="ARBA00012438"/>
    </source>
</evidence>
<dbReference type="InterPro" id="IPR005467">
    <property type="entry name" value="His_kinase_dom"/>
</dbReference>
<feature type="region of interest" description="Disordered" evidence="5">
    <location>
        <begin position="764"/>
        <end position="787"/>
    </location>
</feature>
<dbReference type="InterPro" id="IPR000014">
    <property type="entry name" value="PAS"/>
</dbReference>
<feature type="compositionally biased region" description="Basic and acidic residues" evidence="5">
    <location>
        <begin position="771"/>
        <end position="781"/>
    </location>
</feature>
<dbReference type="PANTHER" id="PTHR43065:SF42">
    <property type="entry name" value="TWO-COMPONENT SENSOR PPRA"/>
    <property type="match status" value="1"/>
</dbReference>
<reference evidence="9" key="1">
    <citation type="submission" date="2022-12" db="EMBL/GenBank/DDBJ databases">
        <title>Reference genome sequencing for broad-spectrum identification of bacterial and archaeal isolates by mass spectrometry.</title>
        <authorList>
            <person name="Sekiguchi Y."/>
            <person name="Tourlousse D.M."/>
        </authorList>
    </citation>
    <scope>NUCLEOTIDE SEQUENCE</scope>
    <source>
        <strain evidence="9">301</strain>
    </source>
</reference>
<dbReference type="SMART" id="SM00387">
    <property type="entry name" value="HATPase_c"/>
    <property type="match status" value="1"/>
</dbReference>
<dbReference type="InterPro" id="IPR035965">
    <property type="entry name" value="PAS-like_dom_sf"/>
</dbReference>
<dbReference type="InterPro" id="IPR036097">
    <property type="entry name" value="HisK_dim/P_sf"/>
</dbReference>
<feature type="domain" description="Response regulatory" evidence="8">
    <location>
        <begin position="790"/>
        <end position="905"/>
    </location>
</feature>
<dbReference type="AlphaFoldDB" id="A0A9W6CMQ0"/>
<dbReference type="Pfam" id="PF08448">
    <property type="entry name" value="PAS_4"/>
    <property type="match status" value="1"/>
</dbReference>
<comment type="caution">
    <text evidence="9">The sequence shown here is derived from an EMBL/GenBank/DDBJ whole genome shotgun (WGS) entry which is preliminary data.</text>
</comment>
<dbReference type="SMART" id="SM00448">
    <property type="entry name" value="REC"/>
    <property type="match status" value="1"/>
</dbReference>
<proteinExistence type="predicted"/>
<protein>
    <recommendedName>
        <fullName evidence="2">histidine kinase</fullName>
        <ecNumber evidence="2">2.7.13.3</ecNumber>
    </recommendedName>
</protein>
<feature type="modified residue" description="4-aspartylphosphate" evidence="4">
    <location>
        <position position="840"/>
    </location>
</feature>
<evidence type="ECO:0000313" key="10">
    <source>
        <dbReference type="Proteomes" id="UP001144397"/>
    </source>
</evidence>
<dbReference type="InterPro" id="IPR001789">
    <property type="entry name" value="Sig_transdc_resp-reg_receiver"/>
</dbReference>
<dbReference type="Pfam" id="PF13426">
    <property type="entry name" value="PAS_9"/>
    <property type="match status" value="1"/>
</dbReference>
<dbReference type="InterPro" id="IPR003594">
    <property type="entry name" value="HATPase_dom"/>
</dbReference>
<dbReference type="Gene3D" id="3.30.450.20">
    <property type="entry name" value="PAS domain"/>
    <property type="match status" value="1"/>
</dbReference>
<dbReference type="FunFam" id="1.10.287.130:FF:000037">
    <property type="entry name" value="Hybrid sensor histidine kinase/response regulator"/>
    <property type="match status" value="1"/>
</dbReference>
<evidence type="ECO:0000313" key="9">
    <source>
        <dbReference type="EMBL" id="GLI25391.1"/>
    </source>
</evidence>
<feature type="compositionally biased region" description="Basic and acidic residues" evidence="5">
    <location>
        <begin position="1"/>
        <end position="14"/>
    </location>
</feature>
<keyword evidence="6" id="KW-1133">Transmembrane helix</keyword>
<dbReference type="CDD" id="cd00130">
    <property type="entry name" value="PAS"/>
    <property type="match status" value="1"/>
</dbReference>
<feature type="region of interest" description="Disordered" evidence="5">
    <location>
        <begin position="1"/>
        <end position="24"/>
    </location>
</feature>
<keyword evidence="3 4" id="KW-0597">Phosphoprotein</keyword>